<evidence type="ECO:0000256" key="8">
    <source>
        <dbReference type="ARBA" id="ARBA00023136"/>
    </source>
</evidence>
<keyword evidence="5 10" id="KW-0999">Mitochondrion inner membrane</keyword>
<evidence type="ECO:0000256" key="4">
    <source>
        <dbReference type="ARBA" id="ARBA00022692"/>
    </source>
</evidence>
<dbReference type="InterPro" id="IPR039627">
    <property type="entry name" value="Yme2_C"/>
</dbReference>
<organism evidence="13 14">
    <name type="scientific">Obba rivulosa</name>
    <dbReference type="NCBI Taxonomy" id="1052685"/>
    <lineage>
        <taxon>Eukaryota</taxon>
        <taxon>Fungi</taxon>
        <taxon>Dikarya</taxon>
        <taxon>Basidiomycota</taxon>
        <taxon>Agaricomycotina</taxon>
        <taxon>Agaricomycetes</taxon>
        <taxon>Polyporales</taxon>
        <taxon>Gelatoporiaceae</taxon>
        <taxon>Obba</taxon>
    </lineage>
</organism>
<comment type="similarity">
    <text evidence="2 10">Belongs to the YME2 family.</text>
</comment>
<dbReference type="OrthoDB" id="10267654at2759"/>
<dbReference type="GO" id="GO:0003723">
    <property type="term" value="F:RNA binding"/>
    <property type="evidence" value="ECO:0007669"/>
    <property type="project" value="UniProtKB-UniRule"/>
</dbReference>
<gene>
    <name evidence="13" type="ORF">OBBRIDRAFT_878653</name>
</gene>
<evidence type="ECO:0000256" key="11">
    <source>
        <dbReference type="SAM" id="Coils"/>
    </source>
</evidence>
<accession>A0A8E2J7M0</accession>
<dbReference type="PANTHER" id="PTHR32198:SF2">
    <property type="entry name" value="MITOCHONDRIAL ESCAPE PROTEIN 2"/>
    <property type="match status" value="1"/>
</dbReference>
<protein>
    <recommendedName>
        <fullName evidence="3 10">Mitochondrial escape protein 2</fullName>
    </recommendedName>
</protein>
<evidence type="ECO:0000256" key="6">
    <source>
        <dbReference type="ARBA" id="ARBA00022989"/>
    </source>
</evidence>
<keyword evidence="6" id="KW-1133">Transmembrane helix</keyword>
<evidence type="ECO:0000256" key="2">
    <source>
        <dbReference type="ARBA" id="ARBA00010320"/>
    </source>
</evidence>
<dbReference type="Pfam" id="PF10443">
    <property type="entry name" value="RNA12"/>
    <property type="match status" value="1"/>
</dbReference>
<dbReference type="SUPFAM" id="SSF52540">
    <property type="entry name" value="P-loop containing nucleoside triphosphate hydrolases"/>
    <property type="match status" value="1"/>
</dbReference>
<keyword evidence="14" id="KW-1185">Reference proteome</keyword>
<keyword evidence="11" id="KW-0175">Coiled coil</keyword>
<dbReference type="AlphaFoldDB" id="A0A8E2J7M0"/>
<evidence type="ECO:0000256" key="10">
    <source>
        <dbReference type="RuleBase" id="RU367108"/>
    </source>
</evidence>
<dbReference type="GO" id="GO:0005743">
    <property type="term" value="C:mitochondrial inner membrane"/>
    <property type="evidence" value="ECO:0007669"/>
    <property type="project" value="UniProtKB-SubCell"/>
</dbReference>
<keyword evidence="4" id="KW-0812">Transmembrane</keyword>
<comment type="function">
    <text evidence="9 10">Plays a role in maintaining the mitochondrial genome and in controlling the mtDNA escape. Involved in the regulation of mtDNA nucleotide structure and number. May have a dispensable role in early maturation of pre-rRNA.</text>
</comment>
<evidence type="ECO:0000259" key="12">
    <source>
        <dbReference type="Pfam" id="PF10443"/>
    </source>
</evidence>
<reference evidence="13 14" key="1">
    <citation type="submission" date="2016-07" db="EMBL/GenBank/DDBJ databases">
        <title>Draft genome of the white-rot fungus Obba rivulosa 3A-2.</title>
        <authorList>
            <consortium name="DOE Joint Genome Institute"/>
            <person name="Miettinen O."/>
            <person name="Riley R."/>
            <person name="Acob R."/>
            <person name="Barry K."/>
            <person name="Cullen D."/>
            <person name="De Vries R."/>
            <person name="Hainaut M."/>
            <person name="Hatakka A."/>
            <person name="Henrissat B."/>
            <person name="Hilden K."/>
            <person name="Kuo R."/>
            <person name="Labutti K."/>
            <person name="Lipzen A."/>
            <person name="Makela M.R."/>
            <person name="Sandor L."/>
            <person name="Spatafora J.W."/>
            <person name="Grigoriev I.V."/>
            <person name="Hibbett D.S."/>
        </authorList>
    </citation>
    <scope>NUCLEOTIDE SEQUENCE [LARGE SCALE GENOMIC DNA]</scope>
    <source>
        <strain evidence="13 14">3A-2</strain>
    </source>
</reference>
<sequence>MSRFLASAVRDGVRPRHLVREVLHAGPRRCMSEAVTASPASLEGMAQAETREGWLFVDSVFPVRLGTWDIRYHLGSLREETLLERLQIILSSVKTHDFRVVSLEPHAKDGGVFVKFQYSAGEPQSALDTIIRDLRATATHHGGTPSWSGLLGGNIWLVKGRPWREDMSRYASPIIKVAFEGPDVKDEILYELLRPFGRIQDVTEPTPVPPGVLRSSTVTFSRLRSAAIARNTIHGATIPPSPSAPTLTTLRTAYQKPIQAHAVRDYIASHPRIFLPVLFFFIGTLTYTIFDPIRVLTVEGKLEGWFDFRDYGLYKWLQRNAFDRLSFTVRTDEDDVTSPEGVWDDRREAEDALERYLSDLPNTVALVHGPQGSGKSRMLNTVLKETSRKALVIDVAELSKAGSDAVLVSSLAYQTGYWPVFSFLNSVNNLIDLASVGLIGQKTGLSSSLSDQLKQILEVVGTGLSRVNVSHRERRDRVMKEQERAELRKEAEAVIRERIRKGIWHDGRLDCVAGNGVISELGIGDERLDDLGADDQAMQAHNEEKGRFDDSEKAQGMNDMKWNQNNADDLQSMPIVIIKGFESKGGGQRREELLDVLSQWAATLVENQVAHVVVVSDNRENAKRLAKALPSQPLNLIALSDADDVNAMIFVRRRLQEVNIEVEFNPEEVSYIQRLGGRASDLESLVHKARSGLTIQEAVEDIVARSTAEIQKNAFGDDLEDAKNLPWTREQVWILMKQLSTKPEISYHEVLMDFPFKGDETPLRNMEQAELIAVSTQNGRPSSIKPGKPVYKYVFERLVQDPVFKATQDITFNEKVIASSETIVKACEAELLTLRDVENVEPSWLGGSVISRRASYLAKKMRAAQHKIEALEKQNADLKKILSRGG</sequence>
<dbReference type="EMBL" id="KV722337">
    <property type="protein sequence ID" value="OCH95302.1"/>
    <property type="molecule type" value="Genomic_DNA"/>
</dbReference>
<evidence type="ECO:0000256" key="3">
    <source>
        <dbReference type="ARBA" id="ARBA00020222"/>
    </source>
</evidence>
<comment type="subcellular location">
    <subcellularLocation>
        <location evidence="1 10">Mitochondrion inner membrane</location>
        <topology evidence="1 10">Single-pass membrane protein</topology>
    </subcellularLocation>
</comment>
<evidence type="ECO:0000256" key="5">
    <source>
        <dbReference type="ARBA" id="ARBA00022792"/>
    </source>
</evidence>
<keyword evidence="7 10" id="KW-0496">Mitochondrion</keyword>
<dbReference type="Proteomes" id="UP000250043">
    <property type="component" value="Unassembled WGS sequence"/>
</dbReference>
<feature type="domain" description="Mitochondrial escape protein 2 C-terminal" evidence="12">
    <location>
        <begin position="346"/>
        <end position="836"/>
    </location>
</feature>
<evidence type="ECO:0000313" key="14">
    <source>
        <dbReference type="Proteomes" id="UP000250043"/>
    </source>
</evidence>
<feature type="coiled-coil region" evidence="11">
    <location>
        <begin position="854"/>
        <end position="881"/>
    </location>
</feature>
<dbReference type="GO" id="GO:0006397">
    <property type="term" value="P:mRNA processing"/>
    <property type="evidence" value="ECO:0007669"/>
    <property type="project" value="UniProtKB-UniRule"/>
</dbReference>
<dbReference type="PANTHER" id="PTHR32198">
    <property type="entry name" value="MITOCHONDRIAL ESCAPE PROTEIN 2"/>
    <property type="match status" value="1"/>
</dbReference>
<keyword evidence="8" id="KW-0472">Membrane</keyword>
<dbReference type="InterPro" id="IPR018850">
    <property type="entry name" value="Mt_escape_2_C"/>
</dbReference>
<name>A0A8E2J7M0_9APHY</name>
<keyword evidence="10" id="KW-0507">mRNA processing</keyword>
<evidence type="ECO:0000313" key="13">
    <source>
        <dbReference type="EMBL" id="OCH95302.1"/>
    </source>
</evidence>
<dbReference type="InterPro" id="IPR027417">
    <property type="entry name" value="P-loop_NTPase"/>
</dbReference>
<evidence type="ECO:0000256" key="9">
    <source>
        <dbReference type="ARBA" id="ARBA00025276"/>
    </source>
</evidence>
<evidence type="ECO:0000256" key="7">
    <source>
        <dbReference type="ARBA" id="ARBA00023128"/>
    </source>
</evidence>
<evidence type="ECO:0000256" key="1">
    <source>
        <dbReference type="ARBA" id="ARBA00004434"/>
    </source>
</evidence>
<keyword evidence="10" id="KW-0694">RNA-binding</keyword>
<proteinExistence type="inferred from homology"/>